<keyword evidence="3 5" id="KW-0560">Oxidoreductase</keyword>
<evidence type="ECO:0000256" key="1">
    <source>
        <dbReference type="ARBA" id="ARBA00008056"/>
    </source>
</evidence>
<dbReference type="EC" id="1.14.11.9" evidence="7"/>
<keyword evidence="2 5" id="KW-0479">Metal-binding</keyword>
<dbReference type="PRINTS" id="PR00682">
    <property type="entry name" value="IPNSYNTHASE"/>
</dbReference>
<dbReference type="GO" id="GO:0009805">
    <property type="term" value="P:coumarin biosynthetic process"/>
    <property type="evidence" value="ECO:0007669"/>
    <property type="project" value="UniProtKB-ARBA"/>
</dbReference>
<dbReference type="Pfam" id="PF03171">
    <property type="entry name" value="2OG-FeII_Oxy"/>
    <property type="match status" value="1"/>
</dbReference>
<evidence type="ECO:0000256" key="2">
    <source>
        <dbReference type="ARBA" id="ARBA00022723"/>
    </source>
</evidence>
<dbReference type="PANTHER" id="PTHR10209">
    <property type="entry name" value="OXIDOREDUCTASE, 2OG-FE II OXYGENASE FAMILY PROTEIN"/>
    <property type="match status" value="1"/>
</dbReference>
<evidence type="ECO:0000313" key="8">
    <source>
        <dbReference type="Proteomes" id="UP000231279"/>
    </source>
</evidence>
<dbReference type="Proteomes" id="UP000231279">
    <property type="component" value="Unassembled WGS sequence"/>
</dbReference>
<evidence type="ECO:0000256" key="5">
    <source>
        <dbReference type="RuleBase" id="RU003682"/>
    </source>
</evidence>
<accession>A0A2G9GSN3</accession>
<comment type="caution">
    <text evidence="7">The sequence shown here is derived from an EMBL/GenBank/DDBJ whole genome shotgun (WGS) entry which is preliminary data.</text>
</comment>
<dbReference type="GO" id="GO:0046872">
    <property type="term" value="F:metal ion binding"/>
    <property type="evidence" value="ECO:0007669"/>
    <property type="project" value="UniProtKB-KW"/>
</dbReference>
<dbReference type="FunFam" id="2.60.120.330:FF:000012">
    <property type="entry name" value="Gibberellin 20 oxidase 1"/>
    <property type="match status" value="1"/>
</dbReference>
<keyword evidence="8" id="KW-1185">Reference proteome</keyword>
<feature type="domain" description="Fe2OG dioxygenase" evidence="6">
    <location>
        <begin position="193"/>
        <end position="294"/>
    </location>
</feature>
<proteinExistence type="inferred from homology"/>
<dbReference type="Gene3D" id="2.60.120.330">
    <property type="entry name" value="B-lactam Antibiotic, Isopenicillin N Synthase, Chain"/>
    <property type="match status" value="1"/>
</dbReference>
<organism evidence="7 8">
    <name type="scientific">Handroanthus impetiginosus</name>
    <dbReference type="NCBI Taxonomy" id="429701"/>
    <lineage>
        <taxon>Eukaryota</taxon>
        <taxon>Viridiplantae</taxon>
        <taxon>Streptophyta</taxon>
        <taxon>Embryophyta</taxon>
        <taxon>Tracheophyta</taxon>
        <taxon>Spermatophyta</taxon>
        <taxon>Magnoliopsida</taxon>
        <taxon>eudicotyledons</taxon>
        <taxon>Gunneridae</taxon>
        <taxon>Pentapetalae</taxon>
        <taxon>asterids</taxon>
        <taxon>lamiids</taxon>
        <taxon>Lamiales</taxon>
        <taxon>Bignoniaceae</taxon>
        <taxon>Crescentiina</taxon>
        <taxon>Tabebuia alliance</taxon>
        <taxon>Handroanthus</taxon>
    </lineage>
</organism>
<dbReference type="EMBL" id="NKXS01003862">
    <property type="protein sequence ID" value="PIN08289.1"/>
    <property type="molecule type" value="Genomic_DNA"/>
</dbReference>
<dbReference type="SUPFAM" id="SSF51197">
    <property type="entry name" value="Clavaminate synthase-like"/>
    <property type="match status" value="1"/>
</dbReference>
<keyword evidence="4 5" id="KW-0408">Iron</keyword>
<dbReference type="PANTHER" id="PTHR10209:SF885">
    <property type="entry name" value="2OG-FE(II) OXYGENASE FAMILY, PUTATIVE (AFU_ORTHOLOGUE AFUA_2G00750)-RELATED"/>
    <property type="match status" value="1"/>
</dbReference>
<sequence>MREVNEAFIQSIEHRPKSTTIDAQGIPLIDLSALNSNHSDGIAALAAEIGGACENWGFFQVINHGVPPSFREKIEQASRLFFLQPGEEKRKIARDEANPMGFYDSEHTKNVRDWKQVFDFTVEIPTVIPASHEPEDVELREVFNQWPQYPPNFREACEEYAQEMEKLAYKLLELISLSLGLPSDRLNNFFESQTSFTRLNYYPRCPTPDLALGVGRHKDSGALTILAQDDVGGLEVKRKTDGEWVRVKPTPSAFIVNVGDVIQVWSNDKYESVEHRVKVNSERERFSIPFFFNPTHSVTVAPIKELTCERNPARYKPYNWGKFHTTRNLSNFKKLNVENIQIYHFRLS</sequence>
<dbReference type="InterPro" id="IPR027443">
    <property type="entry name" value="IPNS-like_sf"/>
</dbReference>
<dbReference type="AlphaFoldDB" id="A0A2G9GSN3"/>
<dbReference type="InterPro" id="IPR005123">
    <property type="entry name" value="Oxoglu/Fe-dep_dioxygenase_dom"/>
</dbReference>
<dbReference type="OrthoDB" id="288590at2759"/>
<dbReference type="GO" id="GO:0045486">
    <property type="term" value="F:flavanone 3-dioxygenase activity"/>
    <property type="evidence" value="ECO:0007669"/>
    <property type="project" value="UniProtKB-EC"/>
</dbReference>
<evidence type="ECO:0000256" key="3">
    <source>
        <dbReference type="ARBA" id="ARBA00023002"/>
    </source>
</evidence>
<evidence type="ECO:0000256" key="4">
    <source>
        <dbReference type="ARBA" id="ARBA00023004"/>
    </source>
</evidence>
<evidence type="ECO:0000259" key="6">
    <source>
        <dbReference type="PROSITE" id="PS51471"/>
    </source>
</evidence>
<evidence type="ECO:0000313" key="7">
    <source>
        <dbReference type="EMBL" id="PIN08289.1"/>
    </source>
</evidence>
<reference evidence="8" key="1">
    <citation type="journal article" date="2018" name="Gigascience">
        <title>Genome assembly of the Pink Ipe (Handroanthus impetiginosus, Bignoniaceae), a highly valued, ecologically keystone Neotropical timber forest tree.</title>
        <authorList>
            <person name="Silva-Junior O.B."/>
            <person name="Grattapaglia D."/>
            <person name="Novaes E."/>
            <person name="Collevatti R.G."/>
        </authorList>
    </citation>
    <scope>NUCLEOTIDE SEQUENCE [LARGE SCALE GENOMIC DNA]</scope>
    <source>
        <strain evidence="8">cv. UFG-1</strain>
    </source>
</reference>
<gene>
    <name evidence="7" type="ORF">CDL12_19142</name>
</gene>
<dbReference type="Pfam" id="PF14226">
    <property type="entry name" value="DIOX_N"/>
    <property type="match status" value="1"/>
</dbReference>
<comment type="similarity">
    <text evidence="1 5">Belongs to the iron/ascorbate-dependent oxidoreductase family.</text>
</comment>
<dbReference type="GO" id="GO:0002238">
    <property type="term" value="P:response to molecule of fungal origin"/>
    <property type="evidence" value="ECO:0007669"/>
    <property type="project" value="UniProtKB-ARBA"/>
</dbReference>
<dbReference type="InterPro" id="IPR044861">
    <property type="entry name" value="IPNS-like_FE2OG_OXY"/>
</dbReference>
<dbReference type="STRING" id="429701.A0A2G9GSN3"/>
<dbReference type="PROSITE" id="PS51471">
    <property type="entry name" value="FE2OG_OXY"/>
    <property type="match status" value="1"/>
</dbReference>
<name>A0A2G9GSN3_9LAMI</name>
<dbReference type="InterPro" id="IPR026992">
    <property type="entry name" value="DIOX_N"/>
</dbReference>
<protein>
    <submittedName>
        <fullName evidence="7">Iron/ascorbate family oxidoreductase</fullName>
        <ecNumber evidence="7">1.14.11.9</ecNumber>
    </submittedName>
</protein>